<name>A0A7W7WHN7_9ACTN</name>
<evidence type="ECO:0000259" key="2">
    <source>
        <dbReference type="Pfam" id="PF10756"/>
    </source>
</evidence>
<gene>
    <name evidence="3" type="ORF">F4556_002951</name>
</gene>
<evidence type="ECO:0000313" key="4">
    <source>
        <dbReference type="Proteomes" id="UP000573327"/>
    </source>
</evidence>
<feature type="transmembrane region" description="Helical" evidence="1">
    <location>
        <begin position="20"/>
        <end position="37"/>
    </location>
</feature>
<dbReference type="InterPro" id="IPR019692">
    <property type="entry name" value="CFP-6_PH"/>
</dbReference>
<protein>
    <recommendedName>
        <fullName evidence="2">Low molecular weight protein antigen 6 PH domain-containing protein</fullName>
    </recommendedName>
</protein>
<feature type="domain" description="Low molecular weight protein antigen 6 PH" evidence="2">
    <location>
        <begin position="67"/>
        <end position="126"/>
    </location>
</feature>
<dbReference type="RefSeq" id="WP_184915363.1">
    <property type="nucleotide sequence ID" value="NZ_JACHJR010000001.1"/>
</dbReference>
<reference evidence="3 4" key="1">
    <citation type="submission" date="2020-08" db="EMBL/GenBank/DDBJ databases">
        <title>Sequencing the genomes of 1000 actinobacteria strains.</title>
        <authorList>
            <person name="Klenk H.-P."/>
        </authorList>
    </citation>
    <scope>NUCLEOTIDE SEQUENCE [LARGE SCALE GENOMIC DNA]</scope>
    <source>
        <strain evidence="3 4">DSM 44786</strain>
    </source>
</reference>
<comment type="caution">
    <text evidence="3">The sequence shown here is derived from an EMBL/GenBank/DDBJ whole genome shotgun (WGS) entry which is preliminary data.</text>
</comment>
<proteinExistence type="predicted"/>
<dbReference type="AlphaFoldDB" id="A0A7W7WHN7"/>
<accession>A0A7W7WHN7</accession>
<evidence type="ECO:0000313" key="3">
    <source>
        <dbReference type="EMBL" id="MBB4947416.1"/>
    </source>
</evidence>
<dbReference type="Pfam" id="PF10756">
    <property type="entry name" value="bPH_6"/>
    <property type="match status" value="1"/>
</dbReference>
<feature type="transmembrane region" description="Helical" evidence="1">
    <location>
        <begin position="43"/>
        <end position="62"/>
    </location>
</feature>
<dbReference type="EMBL" id="JACHJR010000001">
    <property type="protein sequence ID" value="MBB4947416.1"/>
    <property type="molecule type" value="Genomic_DNA"/>
</dbReference>
<keyword evidence="1" id="KW-0472">Membrane</keyword>
<dbReference type="Proteomes" id="UP000573327">
    <property type="component" value="Unassembled WGS sequence"/>
</dbReference>
<evidence type="ECO:0000256" key="1">
    <source>
        <dbReference type="SAM" id="Phobius"/>
    </source>
</evidence>
<keyword evidence="1" id="KW-0812">Transmembrane</keyword>
<organism evidence="3 4">
    <name type="scientific">Kitasatospora gansuensis</name>
    <dbReference type="NCBI Taxonomy" id="258050"/>
    <lineage>
        <taxon>Bacteria</taxon>
        <taxon>Bacillati</taxon>
        <taxon>Actinomycetota</taxon>
        <taxon>Actinomycetes</taxon>
        <taxon>Kitasatosporales</taxon>
        <taxon>Streptomycetaceae</taxon>
        <taxon>Kitasatospora</taxon>
    </lineage>
</organism>
<keyword evidence="1" id="KW-1133">Transmembrane helix</keyword>
<sequence>MDEIRIGFGPVGLRRTKLRMAGIVVLFGGIAALMVAQDAGGNGPVVGGAVGVLAVVALTSLVRHGWSSTTLTPAGLVLASPGSRRTVPWERITRIEVRRRTGRYGRSWVEARILLVDAAPVRLPGLLEAGGGHSKKEFQDHVGVLLRYWQQATGRTEAVLVQL</sequence>
<keyword evidence="4" id="KW-1185">Reference proteome</keyword>